<protein>
    <recommendedName>
        <fullName evidence="6">DUF2752 domain-containing protein</fullName>
    </recommendedName>
</protein>
<feature type="transmembrane region" description="Helical" evidence="1">
    <location>
        <begin position="121"/>
        <end position="144"/>
    </location>
</feature>
<proteinExistence type="predicted"/>
<evidence type="ECO:0000256" key="1">
    <source>
        <dbReference type="SAM" id="Phobius"/>
    </source>
</evidence>
<keyword evidence="1" id="KW-0472">Membrane</keyword>
<reference evidence="2 4" key="2">
    <citation type="submission" date="2020-07" db="EMBL/GenBank/DDBJ databases">
        <title>Sequencing the genomes of 1000 actinobacteria strains.</title>
        <authorList>
            <person name="Klenk H.-P."/>
        </authorList>
    </citation>
    <scope>NUCLEOTIDE SEQUENCE [LARGE SCALE GENOMIC DNA]</scope>
    <source>
        <strain evidence="2 4">DSM 15131</strain>
    </source>
</reference>
<name>A0A7Z0CQ52_9ACTN</name>
<dbReference type="RefSeq" id="WP_179650881.1">
    <property type="nucleotide sequence ID" value="NZ_CP022295.1"/>
</dbReference>
<evidence type="ECO:0000313" key="2">
    <source>
        <dbReference type="EMBL" id="NYI46978.1"/>
    </source>
</evidence>
<evidence type="ECO:0000313" key="4">
    <source>
        <dbReference type="Proteomes" id="UP000562045"/>
    </source>
</evidence>
<accession>A0A7Z0CQ52</accession>
<evidence type="ECO:0000313" key="3">
    <source>
        <dbReference type="EMBL" id="QSR26131.1"/>
    </source>
</evidence>
<dbReference type="Pfam" id="PF10825">
    <property type="entry name" value="DUF2752"/>
    <property type="match status" value="1"/>
</dbReference>
<keyword evidence="1" id="KW-0812">Transmembrane</keyword>
<sequence length="145" mass="15269">MTLTAPSTPATGVSRWRRMVPPAAVAGGLAAATLALHLRDPHDQNSWGICPTAAMGFSCPGCGGLRAVNDLGNLQIGAAASSNLLFVLSLPFIAYAFYRWAHGRWTGTPWSPSDRSLNRSAIILGVAMLVFTVLRNLPAGAWLAP</sequence>
<keyword evidence="5" id="KW-1185">Reference proteome</keyword>
<dbReference type="AlphaFoldDB" id="A0A7Z0CQ52"/>
<dbReference type="Proteomes" id="UP000662818">
    <property type="component" value="Chromosome"/>
</dbReference>
<keyword evidence="1" id="KW-1133">Transmembrane helix</keyword>
<dbReference type="EMBL" id="JACBZM010000001">
    <property type="protein sequence ID" value="NYI46978.1"/>
    <property type="molecule type" value="Genomic_DNA"/>
</dbReference>
<feature type="transmembrane region" description="Helical" evidence="1">
    <location>
        <begin position="20"/>
        <end position="38"/>
    </location>
</feature>
<evidence type="ECO:0000313" key="5">
    <source>
        <dbReference type="Proteomes" id="UP000662818"/>
    </source>
</evidence>
<organism evidence="2 4">
    <name type="scientific">Nocardioides aromaticivorans</name>
    <dbReference type="NCBI Taxonomy" id="200618"/>
    <lineage>
        <taxon>Bacteria</taxon>
        <taxon>Bacillati</taxon>
        <taxon>Actinomycetota</taxon>
        <taxon>Actinomycetes</taxon>
        <taxon>Propionibacteriales</taxon>
        <taxon>Nocardioidaceae</taxon>
        <taxon>Nocardioides</taxon>
    </lineage>
</organism>
<dbReference type="InterPro" id="IPR021215">
    <property type="entry name" value="DUF2752"/>
</dbReference>
<feature type="transmembrane region" description="Helical" evidence="1">
    <location>
        <begin position="84"/>
        <end position="101"/>
    </location>
</feature>
<evidence type="ECO:0008006" key="6">
    <source>
        <dbReference type="Google" id="ProtNLM"/>
    </source>
</evidence>
<dbReference type="EMBL" id="CP022295">
    <property type="protein sequence ID" value="QSR26131.1"/>
    <property type="molecule type" value="Genomic_DNA"/>
</dbReference>
<reference evidence="3 5" key="1">
    <citation type="submission" date="2017-06" db="EMBL/GenBank/DDBJ databases">
        <title>Complete Genome Sequence of the Soil Carbazole-Degrading Bacterium Nocardioides aromaticivorans IC177.</title>
        <authorList>
            <person name="Vejarano F."/>
            <person name="Suzuki-Minakuchi C."/>
            <person name="Ohtsubo Y."/>
            <person name="Tsuda M."/>
            <person name="Okada K."/>
            <person name="Nojiri H."/>
        </authorList>
    </citation>
    <scope>NUCLEOTIDE SEQUENCE [LARGE SCALE GENOMIC DNA]</scope>
    <source>
        <strain evidence="3 5">IC177</strain>
    </source>
</reference>
<gene>
    <name evidence="2" type="ORF">BJ993_004058</name>
    <name evidence="3" type="ORF">CFH99_10880</name>
</gene>
<dbReference type="Proteomes" id="UP000562045">
    <property type="component" value="Unassembled WGS sequence"/>
</dbReference>